<keyword evidence="1" id="KW-0472">Membrane</keyword>
<evidence type="ECO:0000313" key="3">
    <source>
        <dbReference type="Proteomes" id="UP000630936"/>
    </source>
</evidence>
<dbReference type="RefSeq" id="WP_190120931.1">
    <property type="nucleotide sequence ID" value="NZ_BMWG01000001.1"/>
</dbReference>
<feature type="transmembrane region" description="Helical" evidence="1">
    <location>
        <begin position="503"/>
        <end position="521"/>
    </location>
</feature>
<gene>
    <name evidence="2" type="ORF">GCM10010387_02480</name>
</gene>
<keyword evidence="3" id="KW-1185">Reference proteome</keyword>
<evidence type="ECO:0000256" key="1">
    <source>
        <dbReference type="SAM" id="Phobius"/>
    </source>
</evidence>
<keyword evidence="1" id="KW-1133">Transmembrane helix</keyword>
<feature type="transmembrane region" description="Helical" evidence="1">
    <location>
        <begin position="430"/>
        <end position="450"/>
    </location>
</feature>
<dbReference type="EMBL" id="BMWG01000001">
    <property type="protein sequence ID" value="GGZ13922.1"/>
    <property type="molecule type" value="Genomic_DNA"/>
</dbReference>
<feature type="transmembrane region" description="Helical" evidence="1">
    <location>
        <begin position="299"/>
        <end position="323"/>
    </location>
</feature>
<name>A0A918PLP7_9ACTN</name>
<proteinExistence type="predicted"/>
<feature type="transmembrane region" description="Helical" evidence="1">
    <location>
        <begin position="28"/>
        <end position="51"/>
    </location>
</feature>
<feature type="transmembrane region" description="Helical" evidence="1">
    <location>
        <begin position="159"/>
        <end position="183"/>
    </location>
</feature>
<feature type="transmembrane region" description="Helical" evidence="1">
    <location>
        <begin position="87"/>
        <end position="107"/>
    </location>
</feature>
<comment type="caution">
    <text evidence="2">The sequence shown here is derived from an EMBL/GenBank/DDBJ whole genome shotgun (WGS) entry which is preliminary data.</text>
</comment>
<keyword evidence="1" id="KW-0812">Transmembrane</keyword>
<reference evidence="2" key="2">
    <citation type="submission" date="2020-09" db="EMBL/GenBank/DDBJ databases">
        <authorList>
            <person name="Sun Q."/>
            <person name="Ohkuma M."/>
        </authorList>
    </citation>
    <scope>NUCLEOTIDE SEQUENCE</scope>
    <source>
        <strain evidence="2">JCM 4988</strain>
    </source>
</reference>
<feature type="transmembrane region" description="Helical" evidence="1">
    <location>
        <begin position="397"/>
        <end position="418"/>
    </location>
</feature>
<accession>A0A918PLP7</accession>
<dbReference type="Proteomes" id="UP000630936">
    <property type="component" value="Unassembled WGS sequence"/>
</dbReference>
<sequence>MTTGARPLAGTGALLGLALRRDRAMLPLWAGLLSLTVVSGAGTVGSLYATAAERADLVRSLAVNGSLRAMLGPAFGDSLGALVSWRFGVFAALAAAALSLILVVRHTREEEESGRQEMLSSAMVGRRAPLTAALLTALIANTALTGAITAGLAGPTGSATGALALGLAVGLTGMAFAGLAAIAAQLTESARAAKGLTAAALGLAYALRAAGDSATADGSAVPTRLSPLGWAEQIRPYAGERWQFAALLALAALAQIAVAYALTGRRDIGMSFLPSRPGPAAGRIAGPTGLAWRLQRGALLGWSAAFLAGGIAFGSLASGVATLVGENESTREIFERMGGQSGLTDAFLASMTGLFGLVAAVYATSSVLRAHSEETGGRAEPVLAGPVGRAHWAAGHLALALGGSALILAAAGLGMALGHGTAPGPLLGAALSQLPAVWLLGGLAMALYGVLPRAVMAAWAAVGLTLAIGWIGPALRLPDALLELSPFGRLAKLPGNPMEWRPALLLTALAAALVAVGLAGLRRRDLRN</sequence>
<feature type="transmembrane region" description="Helical" evidence="1">
    <location>
        <begin position="343"/>
        <end position="363"/>
    </location>
</feature>
<organism evidence="2 3">
    <name type="scientific">Streptomyces inusitatus</name>
    <dbReference type="NCBI Taxonomy" id="68221"/>
    <lineage>
        <taxon>Bacteria</taxon>
        <taxon>Bacillati</taxon>
        <taxon>Actinomycetota</taxon>
        <taxon>Actinomycetes</taxon>
        <taxon>Kitasatosporales</taxon>
        <taxon>Streptomycetaceae</taxon>
        <taxon>Streptomyces</taxon>
    </lineage>
</organism>
<dbReference type="AlphaFoldDB" id="A0A918PLP7"/>
<evidence type="ECO:0000313" key="2">
    <source>
        <dbReference type="EMBL" id="GGZ13922.1"/>
    </source>
</evidence>
<feature type="transmembrane region" description="Helical" evidence="1">
    <location>
        <begin position="457"/>
        <end position="475"/>
    </location>
</feature>
<protein>
    <submittedName>
        <fullName evidence="2">ABC transporter membrane-spanning protein</fullName>
    </submittedName>
</protein>
<feature type="transmembrane region" description="Helical" evidence="1">
    <location>
        <begin position="128"/>
        <end position="153"/>
    </location>
</feature>
<reference evidence="2" key="1">
    <citation type="journal article" date="2014" name="Int. J. Syst. Evol. Microbiol.">
        <title>Complete genome sequence of Corynebacterium casei LMG S-19264T (=DSM 44701T), isolated from a smear-ripened cheese.</title>
        <authorList>
            <consortium name="US DOE Joint Genome Institute (JGI-PGF)"/>
            <person name="Walter F."/>
            <person name="Albersmeier A."/>
            <person name="Kalinowski J."/>
            <person name="Ruckert C."/>
        </authorList>
    </citation>
    <scope>NUCLEOTIDE SEQUENCE</scope>
    <source>
        <strain evidence="2">JCM 4988</strain>
    </source>
</reference>